<evidence type="ECO:0008006" key="4">
    <source>
        <dbReference type="Google" id="ProtNLM"/>
    </source>
</evidence>
<dbReference type="EMBL" id="JARWBG010000046">
    <property type="protein sequence ID" value="MDH2392696.1"/>
    <property type="molecule type" value="Genomic_DNA"/>
</dbReference>
<dbReference type="RefSeq" id="WP_279931826.1">
    <property type="nucleotide sequence ID" value="NZ_JARWBG010000046.1"/>
</dbReference>
<feature type="region of interest" description="Disordered" evidence="1">
    <location>
        <begin position="177"/>
        <end position="212"/>
    </location>
</feature>
<evidence type="ECO:0000313" key="3">
    <source>
        <dbReference type="Proteomes" id="UP001223144"/>
    </source>
</evidence>
<feature type="compositionally biased region" description="Basic and acidic residues" evidence="1">
    <location>
        <begin position="202"/>
        <end position="212"/>
    </location>
</feature>
<comment type="caution">
    <text evidence="2">The sequence shown here is derived from an EMBL/GenBank/DDBJ whole genome shotgun (WGS) entry which is preliminary data.</text>
</comment>
<evidence type="ECO:0000313" key="2">
    <source>
        <dbReference type="EMBL" id="MDH2392696.1"/>
    </source>
</evidence>
<feature type="compositionally biased region" description="Low complexity" evidence="1">
    <location>
        <begin position="26"/>
        <end position="54"/>
    </location>
</feature>
<reference evidence="2 3" key="1">
    <citation type="submission" date="2023-04" db="EMBL/GenBank/DDBJ databases">
        <title>Streptomyces chengmaiensis sp. nov. isolated from the stem of mangrove plant in Hainan.</title>
        <authorList>
            <person name="Huang X."/>
            <person name="Zhou S."/>
            <person name="Chu X."/>
            <person name="Xie Y."/>
            <person name="Lin Y."/>
        </authorList>
    </citation>
    <scope>NUCLEOTIDE SEQUENCE [LARGE SCALE GENOMIC DNA]</scope>
    <source>
        <strain evidence="2 3">HNM0663</strain>
    </source>
</reference>
<feature type="compositionally biased region" description="Basic and acidic residues" evidence="1">
    <location>
        <begin position="71"/>
        <end position="82"/>
    </location>
</feature>
<organism evidence="2 3">
    <name type="scientific">Streptomyces chengmaiensis</name>
    <dbReference type="NCBI Taxonomy" id="3040919"/>
    <lineage>
        <taxon>Bacteria</taxon>
        <taxon>Bacillati</taxon>
        <taxon>Actinomycetota</taxon>
        <taxon>Actinomycetes</taxon>
        <taxon>Kitasatosporales</taxon>
        <taxon>Streptomycetaceae</taxon>
        <taxon>Streptomyces</taxon>
    </lineage>
</organism>
<proteinExistence type="predicted"/>
<sequence>MTALAATLVLLAGSGPEREAVGQPDASPAATAPSATPPRTEATLSPQPSTSTPQPAKPPQSPQTQQAQAQKQDEISRQRAEAEAVPDAIPITPAPRESGPVEGSEDFGKAVLTDGDLTVYQPRARASSTVLPMKVTNSGTEWAAYDIAVRITGPDGFDEIVTLNNGEPFGVFPGTSWPSEVTVDSDGKPLPKEPAISIVKNNRQERRSWVHP</sequence>
<keyword evidence="3" id="KW-1185">Reference proteome</keyword>
<protein>
    <recommendedName>
        <fullName evidence="4">Secreted protein</fullName>
    </recommendedName>
</protein>
<evidence type="ECO:0000256" key="1">
    <source>
        <dbReference type="SAM" id="MobiDB-lite"/>
    </source>
</evidence>
<name>A0ABT6HVG0_9ACTN</name>
<gene>
    <name evidence="2" type="ORF">QCN29_28740</name>
</gene>
<feature type="region of interest" description="Disordered" evidence="1">
    <location>
        <begin position="13"/>
        <end position="108"/>
    </location>
</feature>
<dbReference type="Proteomes" id="UP001223144">
    <property type="component" value="Unassembled WGS sequence"/>
</dbReference>
<accession>A0ABT6HVG0</accession>